<evidence type="ECO:0000256" key="11">
    <source>
        <dbReference type="ARBA" id="ARBA00063768"/>
    </source>
</evidence>
<feature type="transmembrane region" description="Helical" evidence="12">
    <location>
        <begin position="35"/>
        <end position="55"/>
    </location>
</feature>
<keyword evidence="6" id="KW-0106">Calcium</keyword>
<dbReference type="SUPFAM" id="SSF47473">
    <property type="entry name" value="EF-hand"/>
    <property type="match status" value="1"/>
</dbReference>
<evidence type="ECO:0000256" key="5">
    <source>
        <dbReference type="ARBA" id="ARBA00022723"/>
    </source>
</evidence>
<keyword evidence="4 12" id="KW-0812">Transmembrane</keyword>
<evidence type="ECO:0000256" key="7">
    <source>
        <dbReference type="ARBA" id="ARBA00022989"/>
    </source>
</evidence>
<dbReference type="InterPro" id="IPR018614">
    <property type="entry name" value="KRTCAP2"/>
</dbReference>
<dbReference type="PANTHER" id="PTHR32001">
    <property type="entry name" value="KERATINOCYTE-ASSOCIATED PROTEIN 2"/>
    <property type="match status" value="1"/>
</dbReference>
<feature type="transmembrane region" description="Helical" evidence="12">
    <location>
        <begin position="75"/>
        <end position="108"/>
    </location>
</feature>
<keyword evidence="5" id="KW-0479">Metal-binding</keyword>
<keyword evidence="15" id="KW-1185">Reference proteome</keyword>
<feature type="domain" description="EF-hand" evidence="13">
    <location>
        <begin position="186"/>
        <end position="221"/>
    </location>
</feature>
<dbReference type="PROSITE" id="PS50222">
    <property type="entry name" value="EF_HAND_2"/>
    <property type="match status" value="1"/>
</dbReference>
<dbReference type="InterPro" id="IPR018247">
    <property type="entry name" value="EF_Hand_1_Ca_BS"/>
</dbReference>
<dbReference type="CDD" id="cd05031">
    <property type="entry name" value="S-100A10_like"/>
    <property type="match status" value="1"/>
</dbReference>
<comment type="subunit">
    <text evidence="11">Component of STT3A-containing oligosaccharyl transferase (OST-A) complex. STT3A-containing complex assembly occurs through the formation of 3 subcomplexes. Subcomplex 1 contains RPN1 and TMEM258, subcomplex 2 contains the STT3A-specific subunits STT3A, DC2/OSTC, and KCP2 as well as the core subunit OST4, and subcomplex 3 contains RPN2, DAD1, and OST48. The OST-A complex can form stable complexes with the Sec61 complex or with both the Sec61 and TRAP complexes. Interacts with PSEN1 and NCSTN; indicative for an association with the gamma-secretase complex.</text>
</comment>
<evidence type="ECO:0000256" key="3">
    <source>
        <dbReference type="ARBA" id="ARBA00020175"/>
    </source>
</evidence>
<dbReference type="Pfam" id="PF01023">
    <property type="entry name" value="S_100"/>
    <property type="match status" value="1"/>
</dbReference>
<comment type="function">
    <text evidence="10">Subunit of STT3A-containing oligosaccharyl transferase (OST-A) complex that catalyzes the initial transfer of a defined glycan (Glc(3)Man(9)GlcNAc(2) in eukaryotes) from the lipid carrier dolichol-pyrophosphate to an asparagine residue within an Asn-X-Ser/Thr consensus motif in nascent polypeptide chains, the first step in protein N-glycosylation. N-glycosylation occurs cotranslationally and the complex associates with the Sec61 complex at the channel-forming translocon complex that mediates protein translocation across the endoplasmic reticulum (ER). Within the OST-A complex, acts as an adapter that anchors the OST-A complex to the Sec61 complex. May be involved in N-glycosylation of APP (amyloid-beta precursor protein). Can modulate gamma-secretase cleavage of APP by enhancing endoprotelysis of PSEN1.</text>
</comment>
<dbReference type="PROSITE" id="PS00303">
    <property type="entry name" value="S100_CABP"/>
    <property type="match status" value="1"/>
</dbReference>
<name>A0ABU7DH36_9TELE</name>
<dbReference type="PROSITE" id="PS00018">
    <property type="entry name" value="EF_HAND_1"/>
    <property type="match status" value="1"/>
</dbReference>
<evidence type="ECO:0000259" key="13">
    <source>
        <dbReference type="PROSITE" id="PS50222"/>
    </source>
</evidence>
<dbReference type="InterPro" id="IPR002048">
    <property type="entry name" value="EF_hand_dom"/>
</dbReference>
<dbReference type="InterPro" id="IPR011992">
    <property type="entry name" value="EF-hand-dom_pair"/>
</dbReference>
<evidence type="ECO:0000313" key="15">
    <source>
        <dbReference type="Proteomes" id="UP001352852"/>
    </source>
</evidence>
<organism evidence="14 15">
    <name type="scientific">Characodon lateralis</name>
    <dbReference type="NCBI Taxonomy" id="208331"/>
    <lineage>
        <taxon>Eukaryota</taxon>
        <taxon>Metazoa</taxon>
        <taxon>Chordata</taxon>
        <taxon>Craniata</taxon>
        <taxon>Vertebrata</taxon>
        <taxon>Euteleostomi</taxon>
        <taxon>Actinopterygii</taxon>
        <taxon>Neopterygii</taxon>
        <taxon>Teleostei</taxon>
        <taxon>Neoteleostei</taxon>
        <taxon>Acanthomorphata</taxon>
        <taxon>Ovalentaria</taxon>
        <taxon>Atherinomorphae</taxon>
        <taxon>Cyprinodontiformes</taxon>
        <taxon>Goodeidae</taxon>
        <taxon>Characodon</taxon>
    </lineage>
</organism>
<evidence type="ECO:0000313" key="14">
    <source>
        <dbReference type="EMBL" id="MED6274422.1"/>
    </source>
</evidence>
<gene>
    <name evidence="14" type="ORF">CHARACLAT_016190</name>
</gene>
<comment type="caution">
    <text evidence="14">The sequence shown here is derived from an EMBL/GenBank/DDBJ whole genome shotgun (WGS) entry which is preliminary data.</text>
</comment>
<evidence type="ECO:0000256" key="8">
    <source>
        <dbReference type="ARBA" id="ARBA00023136"/>
    </source>
</evidence>
<dbReference type="PANTHER" id="PTHR32001:SF1">
    <property type="entry name" value="KERATINOCYTE-ASSOCIATED PROTEIN 2"/>
    <property type="match status" value="1"/>
</dbReference>
<protein>
    <recommendedName>
        <fullName evidence="3">Dolichyl-diphosphooligosaccharide--protein glycosyltransferase subunit KCP2</fullName>
    </recommendedName>
    <alternativeName>
        <fullName evidence="9">Keratinocyte-associated protein 2</fullName>
    </alternativeName>
</protein>
<keyword evidence="7 12" id="KW-1133">Transmembrane helix</keyword>
<evidence type="ECO:0000256" key="10">
    <source>
        <dbReference type="ARBA" id="ARBA00053818"/>
    </source>
</evidence>
<keyword evidence="8 12" id="KW-0472">Membrane</keyword>
<dbReference type="Gene3D" id="1.10.238.10">
    <property type="entry name" value="EF-hand"/>
    <property type="match status" value="1"/>
</dbReference>
<sequence>MAVNTGTSLVLSSLLSVLVFAGMQMFSKQLGSTEWLTILGGFLGSVLFICSLTAFNNLENLVFGKGFQAKIFPEILLCLFLSLFASGLVHRVCVTTCLIFSLFALYYINKISAALYQAAVPVVTPAKAASKNLCAAAMTELEKSMESLITVFHHYAKEGGNKTTLSKKELRKLIETELPNFLKAQKNPDTVECIIKDLDQNKDDELDFEEFVPFVAGLTIACEKHYALHHQKKGKK</sequence>
<accession>A0ABU7DH36</accession>
<evidence type="ECO:0000256" key="4">
    <source>
        <dbReference type="ARBA" id="ARBA00022692"/>
    </source>
</evidence>
<evidence type="ECO:0000256" key="9">
    <source>
        <dbReference type="ARBA" id="ARBA00049813"/>
    </source>
</evidence>
<dbReference type="InterPro" id="IPR001751">
    <property type="entry name" value="S100/CaBP7/8-like_CS"/>
</dbReference>
<dbReference type="InterPro" id="IPR013787">
    <property type="entry name" value="S100_Ca-bd_sub"/>
</dbReference>
<proteinExistence type="inferred from homology"/>
<dbReference type="Proteomes" id="UP001352852">
    <property type="component" value="Unassembled WGS sequence"/>
</dbReference>
<dbReference type="SMART" id="SM01394">
    <property type="entry name" value="S_100"/>
    <property type="match status" value="1"/>
</dbReference>
<evidence type="ECO:0000256" key="12">
    <source>
        <dbReference type="SAM" id="Phobius"/>
    </source>
</evidence>
<dbReference type="Pfam" id="PF09775">
    <property type="entry name" value="Keratin_assoc"/>
    <property type="match status" value="1"/>
</dbReference>
<evidence type="ECO:0000256" key="6">
    <source>
        <dbReference type="ARBA" id="ARBA00022837"/>
    </source>
</evidence>
<reference evidence="14 15" key="1">
    <citation type="submission" date="2021-06" db="EMBL/GenBank/DDBJ databases">
        <authorList>
            <person name="Palmer J.M."/>
        </authorList>
    </citation>
    <scope>NUCLEOTIDE SEQUENCE [LARGE SCALE GENOMIC DNA]</scope>
    <source>
        <strain evidence="14 15">CL_MEX2019</strain>
        <tissue evidence="14">Muscle</tissue>
    </source>
</reference>
<comment type="subcellular location">
    <subcellularLocation>
        <location evidence="1">Membrane</location>
        <topology evidence="1">Multi-pass membrane protein</topology>
    </subcellularLocation>
</comment>
<evidence type="ECO:0000256" key="2">
    <source>
        <dbReference type="ARBA" id="ARBA00007279"/>
    </source>
</evidence>
<evidence type="ECO:0000256" key="1">
    <source>
        <dbReference type="ARBA" id="ARBA00004141"/>
    </source>
</evidence>
<comment type="similarity">
    <text evidence="2">Belongs to the KRTCAP2 family.</text>
</comment>
<dbReference type="EMBL" id="JAHUTJ010025888">
    <property type="protein sequence ID" value="MED6274422.1"/>
    <property type="molecule type" value="Genomic_DNA"/>
</dbReference>
<feature type="transmembrane region" description="Helical" evidence="12">
    <location>
        <begin position="6"/>
        <end position="23"/>
    </location>
</feature>